<accession>A0A4Y2T4Q9</accession>
<feature type="region of interest" description="Disordered" evidence="1">
    <location>
        <begin position="23"/>
        <end position="49"/>
    </location>
</feature>
<dbReference type="AlphaFoldDB" id="A0A4Y2T4Q9"/>
<name>A0A4Y2T4Q9_ARAVE</name>
<sequence length="94" mass="10683">MEFSRTFKRILFLNRDIEKIPAPVRSHISSPKSPNLSPSRQDGRQAHQELRWPSGKILASGQEIWMPATRCAGFVQAESVILDQTFSRWCGAND</sequence>
<evidence type="ECO:0000313" key="3">
    <source>
        <dbReference type="Proteomes" id="UP000499080"/>
    </source>
</evidence>
<feature type="compositionally biased region" description="Polar residues" evidence="1">
    <location>
        <begin position="27"/>
        <end position="40"/>
    </location>
</feature>
<evidence type="ECO:0000256" key="1">
    <source>
        <dbReference type="SAM" id="MobiDB-lite"/>
    </source>
</evidence>
<proteinExistence type="predicted"/>
<comment type="caution">
    <text evidence="2">The sequence shown here is derived from an EMBL/GenBank/DDBJ whole genome shotgun (WGS) entry which is preliminary data.</text>
</comment>
<dbReference type="EMBL" id="BGPR01025505">
    <property type="protein sequence ID" value="GBN94456.1"/>
    <property type="molecule type" value="Genomic_DNA"/>
</dbReference>
<keyword evidence="3" id="KW-1185">Reference proteome</keyword>
<dbReference type="Proteomes" id="UP000499080">
    <property type="component" value="Unassembled WGS sequence"/>
</dbReference>
<protein>
    <submittedName>
        <fullName evidence="2">Uncharacterized protein</fullName>
    </submittedName>
</protein>
<evidence type="ECO:0000313" key="2">
    <source>
        <dbReference type="EMBL" id="GBN94456.1"/>
    </source>
</evidence>
<reference evidence="2 3" key="1">
    <citation type="journal article" date="2019" name="Sci. Rep.">
        <title>Orb-weaving spider Araneus ventricosus genome elucidates the spidroin gene catalogue.</title>
        <authorList>
            <person name="Kono N."/>
            <person name="Nakamura H."/>
            <person name="Ohtoshi R."/>
            <person name="Moran D.A.P."/>
            <person name="Shinohara A."/>
            <person name="Yoshida Y."/>
            <person name="Fujiwara M."/>
            <person name="Mori M."/>
            <person name="Tomita M."/>
            <person name="Arakawa K."/>
        </authorList>
    </citation>
    <scope>NUCLEOTIDE SEQUENCE [LARGE SCALE GENOMIC DNA]</scope>
</reference>
<gene>
    <name evidence="2" type="ORF">AVEN_69690_1</name>
</gene>
<organism evidence="2 3">
    <name type="scientific">Araneus ventricosus</name>
    <name type="common">Orbweaver spider</name>
    <name type="synonym">Epeira ventricosa</name>
    <dbReference type="NCBI Taxonomy" id="182803"/>
    <lineage>
        <taxon>Eukaryota</taxon>
        <taxon>Metazoa</taxon>
        <taxon>Ecdysozoa</taxon>
        <taxon>Arthropoda</taxon>
        <taxon>Chelicerata</taxon>
        <taxon>Arachnida</taxon>
        <taxon>Araneae</taxon>
        <taxon>Araneomorphae</taxon>
        <taxon>Entelegynae</taxon>
        <taxon>Araneoidea</taxon>
        <taxon>Araneidae</taxon>
        <taxon>Araneus</taxon>
    </lineage>
</organism>